<dbReference type="RefSeq" id="WP_067459877.1">
    <property type="nucleotide sequence ID" value="NZ_LVVY01000130.1"/>
</dbReference>
<dbReference type="Gene3D" id="3.40.5.80">
    <property type="match status" value="1"/>
</dbReference>
<proteinExistence type="predicted"/>
<name>A0A178HNW3_9HYPH</name>
<evidence type="ECO:0000313" key="3">
    <source>
        <dbReference type="EMBL" id="OAM73758.1"/>
    </source>
</evidence>
<keyword evidence="4" id="KW-1185">Reference proteome</keyword>
<dbReference type="SUPFAM" id="SSF160059">
    <property type="entry name" value="PriA/YqbF domain"/>
    <property type="match status" value="1"/>
</dbReference>
<dbReference type="Pfam" id="PF17891">
    <property type="entry name" value="FluMu_N"/>
    <property type="match status" value="1"/>
</dbReference>
<dbReference type="EMBL" id="LVVY01000130">
    <property type="protein sequence ID" value="OAM73758.1"/>
    <property type="molecule type" value="Genomic_DNA"/>
</dbReference>
<dbReference type="STRING" id="1770058.A3840_17340"/>
<comment type="caution">
    <text evidence="3">The sequence shown here is derived from an EMBL/GenBank/DDBJ whole genome shotgun (WGS) entry which is preliminary data.</text>
</comment>
<evidence type="ECO:0000313" key="4">
    <source>
        <dbReference type="Proteomes" id="UP000078389"/>
    </source>
</evidence>
<dbReference type="AlphaFoldDB" id="A0A178HNW3"/>
<gene>
    <name evidence="3" type="ORF">A3840_17340</name>
</gene>
<feature type="domain" description="Mu-like prophage FluMu N-terminal" evidence="2">
    <location>
        <begin position="11"/>
        <end position="55"/>
    </location>
</feature>
<organism evidence="3 4">
    <name type="scientific">Devosia elaeis</name>
    <dbReference type="NCBI Taxonomy" id="1770058"/>
    <lineage>
        <taxon>Bacteria</taxon>
        <taxon>Pseudomonadati</taxon>
        <taxon>Pseudomonadota</taxon>
        <taxon>Alphaproteobacteria</taxon>
        <taxon>Hyphomicrobiales</taxon>
        <taxon>Devosiaceae</taxon>
        <taxon>Devosia</taxon>
    </lineage>
</organism>
<dbReference type="OrthoDB" id="5465462at2"/>
<dbReference type="Proteomes" id="UP000078389">
    <property type="component" value="Unassembled WGS sequence"/>
</dbReference>
<sequence length="74" mass="7888">MAKLKVLRITAKRDGRRRAGINHPSSPVDHPLDAFSKAQLAQLMADDQLVVQETEIDVPDEKPAGGGRGGKAAS</sequence>
<feature type="compositionally biased region" description="Gly residues" evidence="1">
    <location>
        <begin position="64"/>
        <end position="74"/>
    </location>
</feature>
<feature type="region of interest" description="Disordered" evidence="1">
    <location>
        <begin position="55"/>
        <end position="74"/>
    </location>
</feature>
<dbReference type="InterPro" id="IPR041227">
    <property type="entry name" value="FluMu_N"/>
</dbReference>
<evidence type="ECO:0000256" key="1">
    <source>
        <dbReference type="SAM" id="MobiDB-lite"/>
    </source>
</evidence>
<evidence type="ECO:0000259" key="2">
    <source>
        <dbReference type="Pfam" id="PF17891"/>
    </source>
</evidence>
<accession>A0A178HNW3</accession>
<protein>
    <recommendedName>
        <fullName evidence="2">Mu-like prophage FluMu N-terminal domain-containing protein</fullName>
    </recommendedName>
</protein>
<reference evidence="3 4" key="1">
    <citation type="submission" date="2016-03" db="EMBL/GenBank/DDBJ databases">
        <title>Genome sequencing of Devosia sp. S37.</title>
        <authorList>
            <person name="Mohd Nor M."/>
        </authorList>
    </citation>
    <scope>NUCLEOTIDE SEQUENCE [LARGE SCALE GENOMIC DNA]</scope>
    <source>
        <strain evidence="3 4">S37</strain>
    </source>
</reference>